<dbReference type="InterPro" id="IPR050219">
    <property type="entry name" value="DnaG_primase"/>
</dbReference>
<name>A0A381YLE3_9ZZZZ</name>
<evidence type="ECO:0000313" key="1">
    <source>
        <dbReference type="EMBL" id="SVA77412.1"/>
    </source>
</evidence>
<dbReference type="GO" id="GO:0005737">
    <property type="term" value="C:cytoplasm"/>
    <property type="evidence" value="ECO:0007669"/>
    <property type="project" value="TreeGrafter"/>
</dbReference>
<dbReference type="SUPFAM" id="SSF56731">
    <property type="entry name" value="DNA primase core"/>
    <property type="match status" value="1"/>
</dbReference>
<proteinExistence type="predicted"/>
<reference evidence="1" key="1">
    <citation type="submission" date="2018-05" db="EMBL/GenBank/DDBJ databases">
        <authorList>
            <person name="Lanie J.A."/>
            <person name="Ng W.-L."/>
            <person name="Kazmierczak K.M."/>
            <person name="Andrzejewski T.M."/>
            <person name="Davidsen T.M."/>
            <person name="Wayne K.J."/>
            <person name="Tettelin H."/>
            <person name="Glass J.I."/>
            <person name="Rusch D."/>
            <person name="Podicherti R."/>
            <person name="Tsui H.-C.T."/>
            <person name="Winkler M.E."/>
        </authorList>
    </citation>
    <scope>NUCLEOTIDE SEQUENCE</scope>
</reference>
<dbReference type="PANTHER" id="PTHR30313:SF2">
    <property type="entry name" value="DNA PRIMASE"/>
    <property type="match status" value="1"/>
</dbReference>
<organism evidence="1">
    <name type="scientific">marine metagenome</name>
    <dbReference type="NCBI Taxonomy" id="408172"/>
    <lineage>
        <taxon>unclassified sequences</taxon>
        <taxon>metagenomes</taxon>
        <taxon>ecological metagenomes</taxon>
    </lineage>
</organism>
<dbReference type="GO" id="GO:0006269">
    <property type="term" value="P:DNA replication, synthesis of primer"/>
    <property type="evidence" value="ECO:0007669"/>
    <property type="project" value="TreeGrafter"/>
</dbReference>
<dbReference type="Pfam" id="PF13155">
    <property type="entry name" value="Toprim_2"/>
    <property type="match status" value="1"/>
</dbReference>
<dbReference type="Gene3D" id="3.40.1360.10">
    <property type="match status" value="1"/>
</dbReference>
<dbReference type="InterPro" id="IPR034151">
    <property type="entry name" value="TOPRIM_DnaG_bac"/>
</dbReference>
<evidence type="ECO:0008006" key="2">
    <source>
        <dbReference type="Google" id="ProtNLM"/>
    </source>
</evidence>
<dbReference type="PANTHER" id="PTHR30313">
    <property type="entry name" value="DNA PRIMASE"/>
    <property type="match status" value="1"/>
</dbReference>
<sequence length="330" mass="38127">MSIVLDVVKTNLPIDAKQTPSGWLTINCPCCIHFGQARPDRRHRGGVMFTPDEGIVYHCFNCNYKTGWKHPDRFSDKFKKLLKYLGIPRSDIQRLTLETMREADLVQPVKAEIPEYKINWPEVKLPSGSKPLNEWEFNPLYNKAIEYISHRGLLDLADWHYSNAIIGQMQQRIILPYKYKSKIVGFTARWTGEKQHKYPKYYQQQPKDFVFNLDAQKNNRKYVLVTEGPFDAIAIDGVAIGGSNINYQQAQIINQLGKEVIFVPDQDKAGIDVVRQAIYNNWPVSFPPWEGVKDCADAVNKYGRPFTLKSILDFVETNKTKIKVKSQLWK</sequence>
<dbReference type="AlphaFoldDB" id="A0A381YLE3"/>
<accession>A0A381YLE3</accession>
<gene>
    <name evidence="1" type="ORF">METZ01_LOCUS130266</name>
</gene>
<protein>
    <recommendedName>
        <fullName evidence="2">Toprim domain-containing protein</fullName>
    </recommendedName>
</protein>
<dbReference type="CDD" id="cd03364">
    <property type="entry name" value="TOPRIM_DnaG_primases"/>
    <property type="match status" value="1"/>
</dbReference>
<dbReference type="EMBL" id="UINC01018430">
    <property type="protein sequence ID" value="SVA77412.1"/>
    <property type="molecule type" value="Genomic_DNA"/>
</dbReference>